<comment type="caution">
    <text evidence="1">The sequence shown here is derived from an EMBL/GenBank/DDBJ whole genome shotgun (WGS) entry which is preliminary data.</text>
</comment>
<keyword evidence="2" id="KW-1185">Reference proteome</keyword>
<sequence length="162" mass="19794">MNNLKVLPIELTKYFEINKLKKQFSDYGIFEILNPEELDVLDFYPDLLVKYLNDIFLIHFIDEYTDKNKLFFLSTLSLAFKKNYQKKYKGNVIIIFYVKNQLTKEQSEVMMLAEKSFDMRGEIDVRDLEELKNIENYPNYLEHKIWPQYYKFSYFKEKLEEE</sequence>
<dbReference type="Proteomes" id="UP001157947">
    <property type="component" value="Unassembled WGS sequence"/>
</dbReference>
<dbReference type="EMBL" id="FXTX01000016">
    <property type="protein sequence ID" value="SMP17430.1"/>
    <property type="molecule type" value="Genomic_DNA"/>
</dbReference>
<reference evidence="1" key="1">
    <citation type="submission" date="2017-05" db="EMBL/GenBank/DDBJ databases">
        <authorList>
            <person name="Varghese N."/>
            <person name="Submissions S."/>
        </authorList>
    </citation>
    <scope>NUCLEOTIDE SEQUENCE</scope>
    <source>
        <strain evidence="1">DSM 18763</strain>
    </source>
</reference>
<dbReference type="RefSeq" id="WP_265134186.1">
    <property type="nucleotide sequence ID" value="NZ_FXTX01000016.1"/>
</dbReference>
<dbReference type="AlphaFoldDB" id="A0AA46AF77"/>
<protein>
    <submittedName>
        <fullName evidence="1">Uncharacterized protein</fullName>
    </submittedName>
</protein>
<gene>
    <name evidence="1" type="ORF">SAMN06264868_11617</name>
</gene>
<evidence type="ECO:0000313" key="1">
    <source>
        <dbReference type="EMBL" id="SMP17430.1"/>
    </source>
</evidence>
<name>A0AA46AF77_9AQUI</name>
<organism evidence="1 2">
    <name type="scientific">Venenivibrio stagnispumantis</name>
    <dbReference type="NCBI Taxonomy" id="407998"/>
    <lineage>
        <taxon>Bacteria</taxon>
        <taxon>Pseudomonadati</taxon>
        <taxon>Aquificota</taxon>
        <taxon>Aquificia</taxon>
        <taxon>Aquificales</taxon>
        <taxon>Hydrogenothermaceae</taxon>
        <taxon>Venenivibrio</taxon>
    </lineage>
</organism>
<evidence type="ECO:0000313" key="2">
    <source>
        <dbReference type="Proteomes" id="UP001157947"/>
    </source>
</evidence>
<accession>A0AA46AF77</accession>
<proteinExistence type="predicted"/>